<protein>
    <submittedName>
        <fullName evidence="1">Uncharacterized protein</fullName>
    </submittedName>
</protein>
<dbReference type="EMBL" id="CM056820">
    <property type="protein sequence ID" value="KAJ8616423.1"/>
    <property type="molecule type" value="Genomic_DNA"/>
</dbReference>
<name>A0ACC2K690_PERAE</name>
<gene>
    <name evidence="1" type="ORF">MRB53_035795</name>
</gene>
<evidence type="ECO:0000313" key="2">
    <source>
        <dbReference type="Proteomes" id="UP001234297"/>
    </source>
</evidence>
<keyword evidence="2" id="KW-1185">Reference proteome</keyword>
<sequence>MRLRAVLVRSAHNITGRLQTVSFSTSSPSSTCVERSSQAFCREDDGAFGITLNLSILTYPTTIGSLPILESWLKELHNVEVLKLCKVCIEVWSATMERYQPSYLSKTKCLFLESQLRRSQLPGIATLLCRSQDLENLIVKLIPSRFVSLDLKSMEDDFDEEHLEWLKFSFPCMVSGLMTVKIYVLMGRECVDASAVDGVTARSFFEKQDKEIELVRFFLKDSVALKKMTIHFCGKPNFVEEVEWLKLLPMVAQKLTALPRASSCAELSLVYK</sequence>
<reference evidence="1 2" key="1">
    <citation type="journal article" date="2022" name="Hortic Res">
        <title>A haplotype resolved chromosomal level avocado genome allows analysis of novel avocado genes.</title>
        <authorList>
            <person name="Nath O."/>
            <person name="Fletcher S.J."/>
            <person name="Hayward A."/>
            <person name="Shaw L.M."/>
            <person name="Masouleh A.K."/>
            <person name="Furtado A."/>
            <person name="Henry R.J."/>
            <person name="Mitter N."/>
        </authorList>
    </citation>
    <scope>NUCLEOTIDE SEQUENCE [LARGE SCALE GENOMIC DNA]</scope>
    <source>
        <strain evidence="2">cv. Hass</strain>
    </source>
</reference>
<accession>A0ACC2K690</accession>
<proteinExistence type="predicted"/>
<evidence type="ECO:0000313" key="1">
    <source>
        <dbReference type="EMBL" id="KAJ8616423.1"/>
    </source>
</evidence>
<comment type="caution">
    <text evidence="1">The sequence shown here is derived from an EMBL/GenBank/DDBJ whole genome shotgun (WGS) entry which is preliminary data.</text>
</comment>
<organism evidence="1 2">
    <name type="scientific">Persea americana</name>
    <name type="common">Avocado</name>
    <dbReference type="NCBI Taxonomy" id="3435"/>
    <lineage>
        <taxon>Eukaryota</taxon>
        <taxon>Viridiplantae</taxon>
        <taxon>Streptophyta</taxon>
        <taxon>Embryophyta</taxon>
        <taxon>Tracheophyta</taxon>
        <taxon>Spermatophyta</taxon>
        <taxon>Magnoliopsida</taxon>
        <taxon>Magnoliidae</taxon>
        <taxon>Laurales</taxon>
        <taxon>Lauraceae</taxon>
        <taxon>Persea</taxon>
    </lineage>
</organism>
<dbReference type="Proteomes" id="UP001234297">
    <property type="component" value="Chromosome 12"/>
</dbReference>